<protein>
    <submittedName>
        <fullName evidence="1">Uncharacterized protein</fullName>
    </submittedName>
</protein>
<dbReference type="Gene3D" id="2.60.40.10">
    <property type="entry name" value="Immunoglobulins"/>
    <property type="match status" value="1"/>
</dbReference>
<evidence type="ECO:0000313" key="1">
    <source>
        <dbReference type="EMBL" id="KAL0174862.1"/>
    </source>
</evidence>
<accession>A0ABD0PLV2</accession>
<dbReference type="SUPFAM" id="SSF48726">
    <property type="entry name" value="Immunoglobulin"/>
    <property type="match status" value="1"/>
</dbReference>
<feature type="non-terminal residue" evidence="1">
    <location>
        <position position="54"/>
    </location>
</feature>
<dbReference type="Proteomes" id="UP001529510">
    <property type="component" value="Unassembled WGS sequence"/>
</dbReference>
<gene>
    <name evidence="1" type="ORF">M9458_030830</name>
</gene>
<dbReference type="InterPro" id="IPR013783">
    <property type="entry name" value="Ig-like_fold"/>
</dbReference>
<evidence type="ECO:0000313" key="2">
    <source>
        <dbReference type="Proteomes" id="UP001529510"/>
    </source>
</evidence>
<dbReference type="EMBL" id="JAMKFB020000015">
    <property type="protein sequence ID" value="KAL0174862.1"/>
    <property type="molecule type" value="Genomic_DNA"/>
</dbReference>
<keyword evidence="2" id="KW-1185">Reference proteome</keyword>
<proteinExistence type="predicted"/>
<dbReference type="AlphaFoldDB" id="A0ABD0PLV2"/>
<comment type="caution">
    <text evidence="1">The sequence shown here is derived from an EMBL/GenBank/DDBJ whole genome shotgun (WGS) entry which is preliminary data.</text>
</comment>
<name>A0ABD0PLV2_CIRMR</name>
<dbReference type="CDD" id="cd00096">
    <property type="entry name" value="Ig"/>
    <property type="match status" value="1"/>
</dbReference>
<organism evidence="1 2">
    <name type="scientific">Cirrhinus mrigala</name>
    <name type="common">Mrigala</name>
    <dbReference type="NCBI Taxonomy" id="683832"/>
    <lineage>
        <taxon>Eukaryota</taxon>
        <taxon>Metazoa</taxon>
        <taxon>Chordata</taxon>
        <taxon>Craniata</taxon>
        <taxon>Vertebrata</taxon>
        <taxon>Euteleostomi</taxon>
        <taxon>Actinopterygii</taxon>
        <taxon>Neopterygii</taxon>
        <taxon>Teleostei</taxon>
        <taxon>Ostariophysi</taxon>
        <taxon>Cypriniformes</taxon>
        <taxon>Cyprinidae</taxon>
        <taxon>Labeoninae</taxon>
        <taxon>Labeonini</taxon>
        <taxon>Cirrhinus</taxon>
    </lineage>
</organism>
<reference evidence="1 2" key="1">
    <citation type="submission" date="2024-05" db="EMBL/GenBank/DDBJ databases">
        <title>Genome sequencing and assembly of Indian major carp, Cirrhinus mrigala (Hamilton, 1822).</title>
        <authorList>
            <person name="Mohindra V."/>
            <person name="Chowdhury L.M."/>
            <person name="Lal K."/>
            <person name="Jena J.K."/>
        </authorList>
    </citation>
    <scope>NUCLEOTIDE SEQUENCE [LARGE SCALE GENOMIC DNA]</scope>
    <source>
        <strain evidence="1">CM1030</strain>
        <tissue evidence="1">Blood</tissue>
    </source>
</reference>
<sequence length="54" mass="5730">GEGEVDDLGEESEDEGTGLLTIYEVTRDRAGFYQCTADNGIAPPGSVEGQLIVR</sequence>
<feature type="non-terminal residue" evidence="1">
    <location>
        <position position="1"/>
    </location>
</feature>
<dbReference type="InterPro" id="IPR036179">
    <property type="entry name" value="Ig-like_dom_sf"/>
</dbReference>